<dbReference type="SUPFAM" id="SSF53178">
    <property type="entry name" value="Peptidyl-tRNA hydrolase-like"/>
    <property type="match status" value="1"/>
</dbReference>
<dbReference type="NCBIfam" id="TIGR00447">
    <property type="entry name" value="pth"/>
    <property type="match status" value="1"/>
</dbReference>
<sequence>MKFIIGLGNPAPQYTYTRHNIGVLLIERAITHWKLRLQPGKGDFYEAILQLEDEIHFVQPTTYVNLSGIAVKQLVDLYYPSLDHLLVIVDDFNLPFGTLKLKPTGGAGGHNGLKSIIWALGTEDFPRLKMGIGPLVGDPVDYVLGEFTHNERDKLPDFLNLGLNCLEYFIKFDLERAISYCNSFCGYLI</sequence>
<dbReference type="Pfam" id="PF01195">
    <property type="entry name" value="Pept_tRNA_hydro"/>
    <property type="match status" value="1"/>
</dbReference>
<dbReference type="EMBL" id="NMUJ01000001">
    <property type="protein sequence ID" value="OYV03605.1"/>
    <property type="molecule type" value="Genomic_DNA"/>
</dbReference>
<dbReference type="HAMAP" id="MF_00083">
    <property type="entry name" value="Pept_tRNA_hydro_bact"/>
    <property type="match status" value="1"/>
</dbReference>
<dbReference type="GO" id="GO:0072344">
    <property type="term" value="P:rescue of stalled ribosome"/>
    <property type="evidence" value="ECO:0007669"/>
    <property type="project" value="UniProtKB-UniRule"/>
</dbReference>
<feature type="site" description="Stabilizes the basic form of H active site to accept a proton" evidence="7">
    <location>
        <position position="90"/>
    </location>
</feature>
<feature type="active site" description="Proton acceptor" evidence="7">
    <location>
        <position position="19"/>
    </location>
</feature>
<evidence type="ECO:0000256" key="2">
    <source>
        <dbReference type="ARBA" id="ARBA00022555"/>
    </source>
</evidence>
<keyword evidence="2 7" id="KW-0820">tRNA-binding</keyword>
<dbReference type="GO" id="GO:0005737">
    <property type="term" value="C:cytoplasm"/>
    <property type="evidence" value="ECO:0007669"/>
    <property type="project" value="UniProtKB-SubCell"/>
</dbReference>
<evidence type="ECO:0000256" key="1">
    <source>
        <dbReference type="ARBA" id="ARBA00013260"/>
    </source>
</evidence>
<dbReference type="AlphaFoldDB" id="A0A257LV97"/>
<dbReference type="Gene3D" id="3.40.50.1470">
    <property type="entry name" value="Peptidyl-tRNA hydrolase"/>
    <property type="match status" value="1"/>
</dbReference>
<dbReference type="InterPro" id="IPR036416">
    <property type="entry name" value="Pept_tRNA_hydro_sf"/>
</dbReference>
<comment type="similarity">
    <text evidence="5 7 9">Belongs to the PTH family.</text>
</comment>
<reference evidence="11" key="1">
    <citation type="submission" date="2017-07" db="EMBL/GenBank/DDBJ databases">
        <title>Novel pathways for hydrocarbon cycling and metabolic interdependencies in hydrothermal sediment communities.</title>
        <authorList>
            <person name="Dombrowski N."/>
            <person name="Seitz K."/>
            <person name="Teske A."/>
            <person name="Baker B."/>
        </authorList>
    </citation>
    <scope>NUCLEOTIDE SEQUENCE [LARGE SCALE GENOMIC DNA]</scope>
</reference>
<dbReference type="GO" id="GO:0004045">
    <property type="term" value="F:peptidyl-tRNA hydrolase activity"/>
    <property type="evidence" value="ECO:0007669"/>
    <property type="project" value="UniProtKB-UniRule"/>
</dbReference>
<feature type="binding site" evidence="7">
    <location>
        <position position="65"/>
    </location>
    <ligand>
        <name>tRNA</name>
        <dbReference type="ChEBI" id="CHEBI:17843"/>
    </ligand>
</feature>
<dbReference type="PROSITE" id="PS01195">
    <property type="entry name" value="PEPT_TRNA_HYDROL_1"/>
    <property type="match status" value="1"/>
</dbReference>
<dbReference type="InterPro" id="IPR001328">
    <property type="entry name" value="Pept_tRNA_hydro"/>
</dbReference>
<keyword evidence="3 7" id="KW-0378">Hydrolase</keyword>
<evidence type="ECO:0000256" key="3">
    <source>
        <dbReference type="ARBA" id="ARBA00022801"/>
    </source>
</evidence>
<dbReference type="InterPro" id="IPR018171">
    <property type="entry name" value="Pept_tRNA_hydro_CS"/>
</dbReference>
<dbReference type="Proteomes" id="UP000216312">
    <property type="component" value="Unassembled WGS sequence"/>
</dbReference>
<comment type="subcellular location">
    <subcellularLocation>
        <location evidence="7">Cytoplasm</location>
    </subcellularLocation>
</comment>
<feature type="binding site" evidence="7">
    <location>
        <position position="63"/>
    </location>
    <ligand>
        <name>tRNA</name>
        <dbReference type="ChEBI" id="CHEBI:17843"/>
    </ligand>
</feature>
<dbReference type="PROSITE" id="PS01196">
    <property type="entry name" value="PEPT_TRNA_HYDROL_2"/>
    <property type="match status" value="1"/>
</dbReference>
<keyword evidence="4 7" id="KW-0694">RNA-binding</keyword>
<protein>
    <recommendedName>
        <fullName evidence="6 7">Peptidyl-tRNA hydrolase</fullName>
        <shortName evidence="7">Pth</shortName>
        <ecNumber evidence="1 7">3.1.1.29</ecNumber>
    </recommendedName>
</protein>
<dbReference type="PANTHER" id="PTHR17224">
    <property type="entry name" value="PEPTIDYL-TRNA HYDROLASE"/>
    <property type="match status" value="1"/>
</dbReference>
<name>A0A257LV97_UNCW3</name>
<dbReference type="GO" id="GO:0000049">
    <property type="term" value="F:tRNA binding"/>
    <property type="evidence" value="ECO:0007669"/>
    <property type="project" value="UniProtKB-UniRule"/>
</dbReference>
<evidence type="ECO:0000256" key="7">
    <source>
        <dbReference type="HAMAP-Rule" id="MF_00083"/>
    </source>
</evidence>
<organism evidence="10 11">
    <name type="scientific">candidate division WOR-3 bacterium 4484_18</name>
    <dbReference type="NCBI Taxonomy" id="2020626"/>
    <lineage>
        <taxon>Bacteria</taxon>
        <taxon>Bacteria division WOR-3</taxon>
    </lineage>
</organism>
<evidence type="ECO:0000256" key="5">
    <source>
        <dbReference type="ARBA" id="ARBA00038063"/>
    </source>
</evidence>
<accession>A0A257LV97</accession>
<evidence type="ECO:0000256" key="4">
    <source>
        <dbReference type="ARBA" id="ARBA00022884"/>
    </source>
</evidence>
<feature type="binding site" evidence="7">
    <location>
        <position position="111"/>
    </location>
    <ligand>
        <name>tRNA</name>
        <dbReference type="ChEBI" id="CHEBI:17843"/>
    </ligand>
</feature>
<comment type="function">
    <text evidence="7">Hydrolyzes ribosome-free peptidyl-tRNAs (with 1 or more amino acids incorporated), which drop off the ribosome during protein synthesis, or as a result of ribosome stalling.</text>
</comment>
<feature type="site" description="Discriminates between blocked and unblocked aminoacyl-tRNA" evidence="7">
    <location>
        <position position="9"/>
    </location>
</feature>
<comment type="catalytic activity">
    <reaction evidence="7 8">
        <text>an N-acyl-L-alpha-aminoacyl-tRNA + H2O = an N-acyl-L-amino acid + a tRNA + H(+)</text>
        <dbReference type="Rhea" id="RHEA:54448"/>
        <dbReference type="Rhea" id="RHEA-COMP:10123"/>
        <dbReference type="Rhea" id="RHEA-COMP:13883"/>
        <dbReference type="ChEBI" id="CHEBI:15377"/>
        <dbReference type="ChEBI" id="CHEBI:15378"/>
        <dbReference type="ChEBI" id="CHEBI:59874"/>
        <dbReference type="ChEBI" id="CHEBI:78442"/>
        <dbReference type="ChEBI" id="CHEBI:138191"/>
        <dbReference type="EC" id="3.1.1.29"/>
    </reaction>
</comment>
<comment type="caution">
    <text evidence="10">The sequence shown here is derived from an EMBL/GenBank/DDBJ whole genome shotgun (WGS) entry which is preliminary data.</text>
</comment>
<dbReference type="GO" id="GO:0006515">
    <property type="term" value="P:protein quality control for misfolded or incompletely synthesized proteins"/>
    <property type="evidence" value="ECO:0007669"/>
    <property type="project" value="UniProtKB-UniRule"/>
</dbReference>
<dbReference type="EC" id="3.1.1.29" evidence="1 7"/>
<feature type="binding site" evidence="7">
    <location>
        <position position="14"/>
    </location>
    <ligand>
        <name>tRNA</name>
        <dbReference type="ChEBI" id="CHEBI:17843"/>
    </ligand>
</feature>
<evidence type="ECO:0000313" key="10">
    <source>
        <dbReference type="EMBL" id="OYV03605.1"/>
    </source>
</evidence>
<gene>
    <name evidence="7" type="primary">pth</name>
    <name evidence="10" type="ORF">CGW93_00100</name>
</gene>
<evidence type="ECO:0000256" key="9">
    <source>
        <dbReference type="RuleBase" id="RU004320"/>
    </source>
</evidence>
<dbReference type="PANTHER" id="PTHR17224:SF1">
    <property type="entry name" value="PEPTIDYL-TRNA HYDROLASE"/>
    <property type="match status" value="1"/>
</dbReference>
<comment type="subunit">
    <text evidence="7">Monomer.</text>
</comment>
<evidence type="ECO:0000256" key="8">
    <source>
        <dbReference type="RuleBase" id="RU000673"/>
    </source>
</evidence>
<dbReference type="CDD" id="cd00462">
    <property type="entry name" value="PTH"/>
    <property type="match status" value="1"/>
</dbReference>
<evidence type="ECO:0000313" key="11">
    <source>
        <dbReference type="Proteomes" id="UP000216312"/>
    </source>
</evidence>
<comment type="function">
    <text evidence="7">Catalyzes the release of premature peptidyl moieties from peptidyl-tRNA molecules trapped in stalled 50S ribosomal subunits, and thus maintains levels of free tRNAs and 50S ribosomes.</text>
</comment>
<keyword evidence="7" id="KW-0963">Cytoplasm</keyword>
<evidence type="ECO:0000256" key="6">
    <source>
        <dbReference type="ARBA" id="ARBA00050038"/>
    </source>
</evidence>
<proteinExistence type="inferred from homology"/>